<feature type="transmembrane region" description="Helical" evidence="1">
    <location>
        <begin position="191"/>
        <end position="213"/>
    </location>
</feature>
<dbReference type="GeneID" id="85310410"/>
<comment type="caution">
    <text evidence="2">The sequence shown here is derived from an EMBL/GenBank/DDBJ whole genome shotgun (WGS) entry which is preliminary data.</text>
</comment>
<evidence type="ECO:0000313" key="3">
    <source>
        <dbReference type="Proteomes" id="UP001244011"/>
    </source>
</evidence>
<dbReference type="Proteomes" id="UP001244011">
    <property type="component" value="Unassembled WGS sequence"/>
</dbReference>
<dbReference type="RefSeq" id="XP_060286398.1">
    <property type="nucleotide sequence ID" value="XM_060427223.1"/>
</dbReference>
<name>A0AAJ0C583_9PEZI</name>
<dbReference type="EMBL" id="MU839001">
    <property type="protein sequence ID" value="KAK1770185.1"/>
    <property type="molecule type" value="Genomic_DNA"/>
</dbReference>
<keyword evidence="3" id="KW-1185">Reference proteome</keyword>
<evidence type="ECO:0000313" key="2">
    <source>
        <dbReference type="EMBL" id="KAK1770185.1"/>
    </source>
</evidence>
<proteinExistence type="predicted"/>
<accession>A0AAJ0C583</accession>
<dbReference type="AlphaFoldDB" id="A0AAJ0C583"/>
<reference evidence="2" key="1">
    <citation type="submission" date="2023-06" db="EMBL/GenBank/DDBJ databases">
        <title>Genome-scale phylogeny and comparative genomics of the fungal order Sordariales.</title>
        <authorList>
            <consortium name="Lawrence Berkeley National Laboratory"/>
            <person name="Hensen N."/>
            <person name="Bonometti L."/>
            <person name="Westerberg I."/>
            <person name="Brannstrom I.O."/>
            <person name="Guillou S."/>
            <person name="Cros-Aarteil S."/>
            <person name="Calhoun S."/>
            <person name="Haridas S."/>
            <person name="Kuo A."/>
            <person name="Mondo S."/>
            <person name="Pangilinan J."/>
            <person name="Riley R."/>
            <person name="Labutti K."/>
            <person name="Andreopoulos B."/>
            <person name="Lipzen A."/>
            <person name="Chen C."/>
            <person name="Yanf M."/>
            <person name="Daum C."/>
            <person name="Ng V."/>
            <person name="Clum A."/>
            <person name="Steindorff A."/>
            <person name="Ohm R."/>
            <person name="Martin F."/>
            <person name="Silar P."/>
            <person name="Natvig D."/>
            <person name="Lalanne C."/>
            <person name="Gautier V."/>
            <person name="Ament-Velasquez S.L."/>
            <person name="Kruys A."/>
            <person name="Hutchinson M.I."/>
            <person name="Powell A.J."/>
            <person name="Barry K."/>
            <person name="Miller A.N."/>
            <person name="Grigoriev I.V."/>
            <person name="Debuchy R."/>
            <person name="Gladieux P."/>
            <person name="Thoren M.H."/>
            <person name="Johannesson H."/>
        </authorList>
    </citation>
    <scope>NUCLEOTIDE SEQUENCE</scope>
    <source>
        <strain evidence="2">8032-3</strain>
    </source>
</reference>
<keyword evidence="1" id="KW-1133">Transmembrane helix</keyword>
<keyword evidence="1" id="KW-0812">Transmembrane</keyword>
<protein>
    <submittedName>
        <fullName evidence="2">Uncharacterized protein</fullName>
    </submittedName>
</protein>
<keyword evidence="1" id="KW-0472">Membrane</keyword>
<gene>
    <name evidence="2" type="ORF">QBC33DRAFT_530326</name>
</gene>
<organism evidence="2 3">
    <name type="scientific">Phialemonium atrogriseum</name>
    <dbReference type="NCBI Taxonomy" id="1093897"/>
    <lineage>
        <taxon>Eukaryota</taxon>
        <taxon>Fungi</taxon>
        <taxon>Dikarya</taxon>
        <taxon>Ascomycota</taxon>
        <taxon>Pezizomycotina</taxon>
        <taxon>Sordariomycetes</taxon>
        <taxon>Sordariomycetidae</taxon>
        <taxon>Cephalothecales</taxon>
        <taxon>Cephalothecaceae</taxon>
        <taxon>Phialemonium</taxon>
    </lineage>
</organism>
<evidence type="ECO:0000256" key="1">
    <source>
        <dbReference type="SAM" id="Phobius"/>
    </source>
</evidence>
<sequence length="223" mass="25633">MLRGFGNVTIEWTNTITHHLLFVPTTRKLYLFRLPTICAVGCLSDEGKSPILDQVMRDYFEPLETATNIWPRFKQEIILSYRILFGQDKASRKLYLKDVKPTLGDNSDPLMDILSTKTTGSAQIQNLPGELWPRACRNREDKLRKQGEYSISDDLPMLGPRLLVLQELNQRQRPRTLWTFWRDTRDKPKWYTFWLVLIAGAIAIVLSLAQLGVSVAQLVATPS</sequence>